<dbReference type="Proteomes" id="UP000317638">
    <property type="component" value="Unassembled WGS sequence"/>
</dbReference>
<gene>
    <name evidence="3" type="ORF">FOJ82_04290</name>
</gene>
<evidence type="ECO:0000256" key="2">
    <source>
        <dbReference type="SAM" id="Phobius"/>
    </source>
</evidence>
<evidence type="ECO:0000256" key="1">
    <source>
        <dbReference type="SAM" id="MobiDB-lite"/>
    </source>
</evidence>
<reference evidence="3 4" key="1">
    <citation type="submission" date="2019-07" db="EMBL/GenBank/DDBJ databases">
        <authorList>
            <person name="Zhou L.-Y."/>
        </authorList>
    </citation>
    <scope>NUCLEOTIDE SEQUENCE [LARGE SCALE GENOMIC DNA]</scope>
    <source>
        <strain evidence="3 4">YIM 101269</strain>
    </source>
</reference>
<dbReference type="EMBL" id="VKKG01000001">
    <property type="protein sequence ID" value="TRY20091.1"/>
    <property type="molecule type" value="Genomic_DNA"/>
</dbReference>
<name>A0A553K5X5_9ACTN</name>
<organism evidence="3 4">
    <name type="scientific">Tessaracoccus rhinocerotis</name>
    <dbReference type="NCBI Taxonomy" id="1689449"/>
    <lineage>
        <taxon>Bacteria</taxon>
        <taxon>Bacillati</taxon>
        <taxon>Actinomycetota</taxon>
        <taxon>Actinomycetes</taxon>
        <taxon>Propionibacteriales</taxon>
        <taxon>Propionibacteriaceae</taxon>
        <taxon>Tessaracoccus</taxon>
    </lineage>
</organism>
<proteinExistence type="predicted"/>
<accession>A0A553K5X5</accession>
<sequence>MSDRAEQAFREAFAEQARIPLGGVAPRRPRRGPLPWLAAAAVVLVALGVPLWLLLDGDGDVALPATTTSPSATGEQPGPTLSGLPAPEEGWKWVSRHDVAVQVPEEWRYDDYAWSASSWCINGKSEPDVPEAPFVSSPWGAVAAIACPELRPEWVQMHLEWMPVGVESGTPLTEQVSAVVGDTEVVVTLTAEPTDQDRALAGTITGSAVILERDAAGCVPVSPIADIDARPVPAWDVTEADEVSEVGLCRYQEQGDDSLLMGSRLLVDDEAAAFARALAAAPEGVGGEPDSCIEGYQETAGVVVHVLDASGVRDVFLRVDGCRLLGADDGTTRRLLTEDMCVPIFRREPPDMVTGGGIDPHICWN</sequence>
<comment type="caution">
    <text evidence="3">The sequence shown here is derived from an EMBL/GenBank/DDBJ whole genome shotgun (WGS) entry which is preliminary data.</text>
</comment>
<keyword evidence="2" id="KW-1133">Transmembrane helix</keyword>
<dbReference type="AlphaFoldDB" id="A0A553K5X5"/>
<dbReference type="RefSeq" id="WP_143937175.1">
    <property type="nucleotide sequence ID" value="NZ_VKKG01000001.1"/>
</dbReference>
<evidence type="ECO:0000313" key="4">
    <source>
        <dbReference type="Proteomes" id="UP000317638"/>
    </source>
</evidence>
<protein>
    <submittedName>
        <fullName evidence="3">Uncharacterized protein</fullName>
    </submittedName>
</protein>
<keyword evidence="2" id="KW-0472">Membrane</keyword>
<dbReference type="OrthoDB" id="3294467at2"/>
<feature type="transmembrane region" description="Helical" evidence="2">
    <location>
        <begin position="36"/>
        <end position="55"/>
    </location>
</feature>
<feature type="region of interest" description="Disordered" evidence="1">
    <location>
        <begin position="65"/>
        <end position="84"/>
    </location>
</feature>
<evidence type="ECO:0000313" key="3">
    <source>
        <dbReference type="EMBL" id="TRY20091.1"/>
    </source>
</evidence>
<keyword evidence="2" id="KW-0812">Transmembrane</keyword>
<keyword evidence="4" id="KW-1185">Reference proteome</keyword>